<comment type="caution">
    <text evidence="11">The sequence shown here is derived from an EMBL/GenBank/DDBJ whole genome shotgun (WGS) entry which is preliminary data.</text>
</comment>
<feature type="transmembrane region" description="Helical" evidence="10">
    <location>
        <begin position="106"/>
        <end position="124"/>
    </location>
</feature>
<dbReference type="PANTHER" id="PTHR43298:SF2">
    <property type="entry name" value="FMN_FAD EXPORTER YEEO-RELATED"/>
    <property type="match status" value="1"/>
</dbReference>
<evidence type="ECO:0000256" key="6">
    <source>
        <dbReference type="ARBA" id="ARBA00022989"/>
    </source>
</evidence>
<dbReference type="InterPro" id="IPR002528">
    <property type="entry name" value="MATE_fam"/>
</dbReference>
<dbReference type="InterPro" id="IPR050222">
    <property type="entry name" value="MATE_MdtK"/>
</dbReference>
<evidence type="ECO:0000313" key="11">
    <source>
        <dbReference type="EMBL" id="MBX7501018.1"/>
    </source>
</evidence>
<evidence type="ECO:0000256" key="2">
    <source>
        <dbReference type="ARBA" id="ARBA00022448"/>
    </source>
</evidence>
<keyword evidence="4" id="KW-1003">Cell membrane</keyword>
<feature type="transmembrane region" description="Helical" evidence="10">
    <location>
        <begin position="433"/>
        <end position="453"/>
    </location>
</feature>
<feature type="transmembrane region" description="Helical" evidence="10">
    <location>
        <begin position="144"/>
        <end position="165"/>
    </location>
</feature>
<reference evidence="11 12" key="1">
    <citation type="submission" date="2021-08" db="EMBL/GenBank/DDBJ databases">
        <title>Comparative Genomics Analysis of the Genus Qipengyuania Reveals Extensive Genetic Diversity and Metabolic Versatility, Including the Description of Fifteen Novel Species.</title>
        <authorList>
            <person name="Liu Y."/>
        </authorList>
    </citation>
    <scope>NUCLEOTIDE SEQUENCE [LARGE SCALE GENOMIC DNA]</scope>
    <source>
        <strain evidence="11 12">YG27</strain>
    </source>
</reference>
<protein>
    <recommendedName>
        <fullName evidence="9">Multidrug-efflux transporter</fullName>
    </recommendedName>
</protein>
<keyword evidence="12" id="KW-1185">Reference proteome</keyword>
<accession>A0ABS7JTW8</accession>
<feature type="transmembrane region" description="Helical" evidence="10">
    <location>
        <begin position="252"/>
        <end position="278"/>
    </location>
</feature>
<dbReference type="NCBIfam" id="TIGR00797">
    <property type="entry name" value="matE"/>
    <property type="match status" value="1"/>
</dbReference>
<dbReference type="InterPro" id="IPR048279">
    <property type="entry name" value="MdtK-like"/>
</dbReference>
<dbReference type="PANTHER" id="PTHR43298">
    <property type="entry name" value="MULTIDRUG RESISTANCE PROTEIN NORM-RELATED"/>
    <property type="match status" value="1"/>
</dbReference>
<evidence type="ECO:0000256" key="9">
    <source>
        <dbReference type="ARBA" id="ARBA00031636"/>
    </source>
</evidence>
<evidence type="ECO:0000256" key="3">
    <source>
        <dbReference type="ARBA" id="ARBA00022449"/>
    </source>
</evidence>
<dbReference type="PIRSF" id="PIRSF006603">
    <property type="entry name" value="DinF"/>
    <property type="match status" value="1"/>
</dbReference>
<evidence type="ECO:0000256" key="8">
    <source>
        <dbReference type="ARBA" id="ARBA00023136"/>
    </source>
</evidence>
<sequence>MTHDHALEPLPIGSDGWRDELRETFRLAWPLALANLLQMLVHAVDVIFVARLGERELAASALGIALFGLTMWAFTGLVGMVAALIAEELGRRRHSVREVRRSVRMALWLSLAAALVGMAICWQGEALMRLTGQEDDLAARAGDFLLIIMFAMWPMIAASVLRNFVSALGRPVFATAITGVALVASVVFNYAFVFGHFGAPAMGLEGSALASVCTAIVQFASYVAAIRWDRRLRRYRIFGNWWKPEWPRMRELVVLGTPVMVIIIAEAGLFSGAALLMGRIGPAELAGHTIALQIAALAFQIPFGLGQAATIRVGYHYGAGDREAMGRAGWVGIAMGATFMLFTASLMILAPVTLLRIYIDPALAANAAMVAFAVRYMKVAAAFQLFDGVQAVAAGALRGLQDTRVPMLIAVFSYWVPGFGVALWLGFRTPLEGTGVWIGLATGLIFAAALLTWRWGRREQLELTCRRANGKLTPPSA</sequence>
<keyword evidence="5 10" id="KW-0812">Transmembrane</keyword>
<keyword evidence="6 10" id="KW-1133">Transmembrane helix</keyword>
<name>A0ABS7JTW8_9SPHN</name>
<dbReference type="Proteomes" id="UP000782554">
    <property type="component" value="Unassembled WGS sequence"/>
</dbReference>
<organism evidence="11 12">
    <name type="scientific">Qipengyuania mesophila</name>
    <dbReference type="NCBI Taxonomy" id="2867246"/>
    <lineage>
        <taxon>Bacteria</taxon>
        <taxon>Pseudomonadati</taxon>
        <taxon>Pseudomonadota</taxon>
        <taxon>Alphaproteobacteria</taxon>
        <taxon>Sphingomonadales</taxon>
        <taxon>Erythrobacteraceae</taxon>
        <taxon>Qipengyuania</taxon>
    </lineage>
</organism>
<evidence type="ECO:0000256" key="10">
    <source>
        <dbReference type="SAM" id="Phobius"/>
    </source>
</evidence>
<keyword evidence="8 10" id="KW-0472">Membrane</keyword>
<evidence type="ECO:0000256" key="7">
    <source>
        <dbReference type="ARBA" id="ARBA00023065"/>
    </source>
</evidence>
<feature type="transmembrane region" description="Helical" evidence="10">
    <location>
        <begin position="327"/>
        <end position="349"/>
    </location>
</feature>
<feature type="transmembrane region" description="Helical" evidence="10">
    <location>
        <begin position="290"/>
        <end position="315"/>
    </location>
</feature>
<keyword evidence="2" id="KW-0813">Transport</keyword>
<proteinExistence type="predicted"/>
<dbReference type="Pfam" id="PF01554">
    <property type="entry name" value="MatE"/>
    <property type="match status" value="2"/>
</dbReference>
<evidence type="ECO:0000256" key="4">
    <source>
        <dbReference type="ARBA" id="ARBA00022475"/>
    </source>
</evidence>
<gene>
    <name evidence="11" type="ORF">K3181_06155</name>
</gene>
<dbReference type="CDD" id="cd13131">
    <property type="entry name" value="MATE_NorM_like"/>
    <property type="match status" value="1"/>
</dbReference>
<dbReference type="RefSeq" id="WP_221601773.1">
    <property type="nucleotide sequence ID" value="NZ_JAIGNU010000001.1"/>
</dbReference>
<feature type="transmembrane region" description="Helical" evidence="10">
    <location>
        <begin position="206"/>
        <end position="226"/>
    </location>
</feature>
<feature type="transmembrane region" description="Helical" evidence="10">
    <location>
        <begin position="62"/>
        <end position="85"/>
    </location>
</feature>
<evidence type="ECO:0000313" key="12">
    <source>
        <dbReference type="Proteomes" id="UP000782554"/>
    </source>
</evidence>
<evidence type="ECO:0000256" key="5">
    <source>
        <dbReference type="ARBA" id="ARBA00022692"/>
    </source>
</evidence>
<keyword evidence="7" id="KW-0406">Ion transport</keyword>
<dbReference type="EMBL" id="JAIGNU010000001">
    <property type="protein sequence ID" value="MBX7501018.1"/>
    <property type="molecule type" value="Genomic_DNA"/>
</dbReference>
<feature type="transmembrane region" description="Helical" evidence="10">
    <location>
        <begin position="355"/>
        <end position="374"/>
    </location>
</feature>
<comment type="subcellular location">
    <subcellularLocation>
        <location evidence="1">Cell inner membrane</location>
        <topology evidence="1">Multi-pass membrane protein</topology>
    </subcellularLocation>
</comment>
<feature type="transmembrane region" description="Helical" evidence="10">
    <location>
        <begin position="407"/>
        <end position="427"/>
    </location>
</feature>
<feature type="transmembrane region" description="Helical" evidence="10">
    <location>
        <begin position="27"/>
        <end position="50"/>
    </location>
</feature>
<keyword evidence="3" id="KW-0050">Antiport</keyword>
<feature type="transmembrane region" description="Helical" evidence="10">
    <location>
        <begin position="172"/>
        <end position="194"/>
    </location>
</feature>
<evidence type="ECO:0000256" key="1">
    <source>
        <dbReference type="ARBA" id="ARBA00004429"/>
    </source>
</evidence>